<sequence length="338" mass="37143">MACFTVALGQIFFFGFVGFTAASTNKACDIYAAVGENVPLPFNYEGLTKSHTLRWTHNSTIIFARAQNRVRHGKPEDINATGSLLLKSVNLQSSGTYLASLMYANNTPATTWTGQLCVMEKVPKPRLSYSCGTNVVKLNCEVSKPEGLVFSWTHDKKILPSETRQTVSISLSNIKEGSNFFCSVENKVSKESSETVRPTCTAPMLCFKSKTVLGVLAGGAGLILILLVVIIVLCLLYRRAKTSMRLSDRVEFKKLSVHKREAEPVTEYENVHGVESWLSPSPQPSPRACYQNLDVGTDRKKIPPPALISILLGVHGKIKHFPNILVKTVCVFCVCVPT</sequence>
<dbReference type="Ensembl" id="ENSPMET00000030113.1">
    <property type="protein sequence ID" value="ENSPMEP00000034415.1"/>
    <property type="gene ID" value="ENSPMEG00000023614.1"/>
</dbReference>
<organism evidence="8 9">
    <name type="scientific">Poecilia mexicana</name>
    <dbReference type="NCBI Taxonomy" id="48701"/>
    <lineage>
        <taxon>Eukaryota</taxon>
        <taxon>Metazoa</taxon>
        <taxon>Chordata</taxon>
        <taxon>Craniata</taxon>
        <taxon>Vertebrata</taxon>
        <taxon>Euteleostomi</taxon>
        <taxon>Actinopterygii</taxon>
        <taxon>Neopterygii</taxon>
        <taxon>Teleostei</taxon>
        <taxon>Neoteleostei</taxon>
        <taxon>Acanthomorphata</taxon>
        <taxon>Ovalentaria</taxon>
        <taxon>Atherinomorphae</taxon>
        <taxon>Cyprinodontiformes</taxon>
        <taxon>Poeciliidae</taxon>
        <taxon>Poeciliinae</taxon>
        <taxon>Poecilia</taxon>
    </lineage>
</organism>
<keyword evidence="3 5" id="KW-0472">Membrane</keyword>
<evidence type="ECO:0000256" key="1">
    <source>
        <dbReference type="ARBA" id="ARBA00004370"/>
    </source>
</evidence>
<dbReference type="InterPro" id="IPR007110">
    <property type="entry name" value="Ig-like_dom"/>
</dbReference>
<dbReference type="Gene3D" id="2.60.40.10">
    <property type="entry name" value="Immunoglobulins"/>
    <property type="match status" value="2"/>
</dbReference>
<dbReference type="InterPro" id="IPR015631">
    <property type="entry name" value="CD2/SLAM_rcpt"/>
</dbReference>
<dbReference type="SUPFAM" id="SSF48726">
    <property type="entry name" value="Immunoglobulin"/>
    <property type="match status" value="2"/>
</dbReference>
<dbReference type="GO" id="GO:0005911">
    <property type="term" value="C:cell-cell junction"/>
    <property type="evidence" value="ECO:0007669"/>
    <property type="project" value="TreeGrafter"/>
</dbReference>
<comment type="subcellular location">
    <subcellularLocation>
        <location evidence="1">Membrane</location>
    </subcellularLocation>
</comment>
<evidence type="ECO:0000256" key="2">
    <source>
        <dbReference type="ARBA" id="ARBA00022729"/>
    </source>
</evidence>
<evidence type="ECO:0000259" key="7">
    <source>
        <dbReference type="PROSITE" id="PS50835"/>
    </source>
</evidence>
<keyword evidence="5" id="KW-0812">Transmembrane</keyword>
<dbReference type="PANTHER" id="PTHR12080:SF59">
    <property type="entry name" value="HEPATIC AND GLIAL CELL ADHESION MOLECULE"/>
    <property type="match status" value="1"/>
</dbReference>
<name>A0A3B3Z588_9TELE</name>
<protein>
    <recommendedName>
        <fullName evidence="7">Ig-like domain-containing protein</fullName>
    </recommendedName>
</protein>
<evidence type="ECO:0000256" key="4">
    <source>
        <dbReference type="ARBA" id="ARBA00023180"/>
    </source>
</evidence>
<dbReference type="STRING" id="48701.ENSPMEP00000034415"/>
<reference evidence="8" key="2">
    <citation type="submission" date="2025-09" db="UniProtKB">
        <authorList>
            <consortium name="Ensembl"/>
        </authorList>
    </citation>
    <scope>IDENTIFICATION</scope>
</reference>
<keyword evidence="9" id="KW-1185">Reference proteome</keyword>
<dbReference type="PANTHER" id="PTHR12080">
    <property type="entry name" value="SIGNALING LYMPHOCYTIC ACTIVATION MOLECULE"/>
    <property type="match status" value="1"/>
</dbReference>
<keyword evidence="5" id="KW-1133">Transmembrane helix</keyword>
<dbReference type="AlphaFoldDB" id="A0A3B3Z588"/>
<evidence type="ECO:0000256" key="5">
    <source>
        <dbReference type="SAM" id="Phobius"/>
    </source>
</evidence>
<keyword evidence="4" id="KW-0325">Glycoprotein</keyword>
<evidence type="ECO:0000313" key="9">
    <source>
        <dbReference type="Proteomes" id="UP000261480"/>
    </source>
</evidence>
<feature type="transmembrane region" description="Helical" evidence="5">
    <location>
        <begin position="212"/>
        <end position="237"/>
    </location>
</feature>
<feature type="signal peptide" evidence="6">
    <location>
        <begin position="1"/>
        <end position="22"/>
    </location>
</feature>
<proteinExistence type="predicted"/>
<keyword evidence="2 6" id="KW-0732">Signal</keyword>
<dbReference type="PROSITE" id="PS50835">
    <property type="entry name" value="IG_LIKE"/>
    <property type="match status" value="1"/>
</dbReference>
<dbReference type="InterPro" id="IPR013783">
    <property type="entry name" value="Ig-like_fold"/>
</dbReference>
<evidence type="ECO:0000256" key="6">
    <source>
        <dbReference type="SAM" id="SignalP"/>
    </source>
</evidence>
<dbReference type="GO" id="GO:0016020">
    <property type="term" value="C:membrane"/>
    <property type="evidence" value="ECO:0007669"/>
    <property type="project" value="UniProtKB-SubCell"/>
</dbReference>
<evidence type="ECO:0000256" key="3">
    <source>
        <dbReference type="ARBA" id="ARBA00023136"/>
    </source>
</evidence>
<feature type="domain" description="Ig-like" evidence="7">
    <location>
        <begin position="108"/>
        <end position="197"/>
    </location>
</feature>
<evidence type="ECO:0000313" key="8">
    <source>
        <dbReference type="Ensembl" id="ENSPMEP00000034415.1"/>
    </source>
</evidence>
<dbReference type="InterPro" id="IPR036179">
    <property type="entry name" value="Ig-like_dom_sf"/>
</dbReference>
<reference evidence="8" key="1">
    <citation type="submission" date="2025-08" db="UniProtKB">
        <authorList>
            <consortium name="Ensembl"/>
        </authorList>
    </citation>
    <scope>IDENTIFICATION</scope>
</reference>
<dbReference type="Proteomes" id="UP000261480">
    <property type="component" value="Unplaced"/>
</dbReference>
<feature type="chain" id="PRO_5017295686" description="Ig-like domain-containing protein" evidence="6">
    <location>
        <begin position="23"/>
        <end position="338"/>
    </location>
</feature>
<accession>A0A3B3Z588</accession>
<dbReference type="CDD" id="cd00096">
    <property type="entry name" value="Ig"/>
    <property type="match status" value="1"/>
</dbReference>